<evidence type="ECO:0000313" key="3">
    <source>
        <dbReference type="Proteomes" id="UP001432322"/>
    </source>
</evidence>
<keyword evidence="1" id="KW-0732">Signal</keyword>
<sequence length="154" mass="16805">FLLLSLLLLTSSSSRARGGRRRKRAGLERFTSTTFVGMVTQADSIVASSISTAGWMGAISLQNRSSSLFIFRFDRHRGISRDTLESGVAHTLSIHCYSLSTALHGACWYFTVVSSVSILTSTSSSSHTFSLPIAIPLTGEIGGMRVENEDEWLR</sequence>
<protein>
    <submittedName>
        <fullName evidence="2">Uncharacterized protein</fullName>
    </submittedName>
</protein>
<organism evidence="2 3">
    <name type="scientific">Pristionchus fissidentatus</name>
    <dbReference type="NCBI Taxonomy" id="1538716"/>
    <lineage>
        <taxon>Eukaryota</taxon>
        <taxon>Metazoa</taxon>
        <taxon>Ecdysozoa</taxon>
        <taxon>Nematoda</taxon>
        <taxon>Chromadorea</taxon>
        <taxon>Rhabditida</taxon>
        <taxon>Rhabditina</taxon>
        <taxon>Diplogasteromorpha</taxon>
        <taxon>Diplogasteroidea</taxon>
        <taxon>Neodiplogasteridae</taxon>
        <taxon>Pristionchus</taxon>
    </lineage>
</organism>
<evidence type="ECO:0000313" key="2">
    <source>
        <dbReference type="EMBL" id="GMT19587.1"/>
    </source>
</evidence>
<keyword evidence="3" id="KW-1185">Reference proteome</keyword>
<feature type="non-terminal residue" evidence="2">
    <location>
        <position position="154"/>
    </location>
</feature>
<comment type="caution">
    <text evidence="2">The sequence shown here is derived from an EMBL/GenBank/DDBJ whole genome shotgun (WGS) entry which is preliminary data.</text>
</comment>
<proteinExistence type="predicted"/>
<accession>A0AAV5VNH2</accession>
<feature type="chain" id="PRO_5043708622" evidence="1">
    <location>
        <begin position="17"/>
        <end position="154"/>
    </location>
</feature>
<name>A0AAV5VNH2_9BILA</name>
<gene>
    <name evidence="2" type="ORF">PFISCL1PPCAC_10884</name>
</gene>
<dbReference type="AlphaFoldDB" id="A0AAV5VNH2"/>
<reference evidence="2" key="1">
    <citation type="submission" date="2023-10" db="EMBL/GenBank/DDBJ databases">
        <title>Genome assembly of Pristionchus species.</title>
        <authorList>
            <person name="Yoshida K."/>
            <person name="Sommer R.J."/>
        </authorList>
    </citation>
    <scope>NUCLEOTIDE SEQUENCE</scope>
    <source>
        <strain evidence="2">RS5133</strain>
    </source>
</reference>
<feature type="signal peptide" evidence="1">
    <location>
        <begin position="1"/>
        <end position="16"/>
    </location>
</feature>
<dbReference type="Proteomes" id="UP001432322">
    <property type="component" value="Unassembled WGS sequence"/>
</dbReference>
<evidence type="ECO:0000256" key="1">
    <source>
        <dbReference type="SAM" id="SignalP"/>
    </source>
</evidence>
<dbReference type="EMBL" id="BTSY01000003">
    <property type="protein sequence ID" value="GMT19587.1"/>
    <property type="molecule type" value="Genomic_DNA"/>
</dbReference>
<feature type="non-terminal residue" evidence="2">
    <location>
        <position position="1"/>
    </location>
</feature>